<keyword evidence="11" id="KW-0407">Ion channel</keyword>
<keyword evidence="5 13" id="KW-0812">Transmembrane</keyword>
<evidence type="ECO:0000313" key="15">
    <source>
        <dbReference type="EMBL" id="PLR05835.1"/>
    </source>
</evidence>
<dbReference type="KEGG" id="cfh:C1707_16140"/>
<protein>
    <recommendedName>
        <fullName evidence="18">DUF1211 domain-containing protein</fullName>
    </recommendedName>
</protein>
<evidence type="ECO:0000256" key="8">
    <source>
        <dbReference type="ARBA" id="ARBA00022989"/>
    </source>
</evidence>
<evidence type="ECO:0000256" key="2">
    <source>
        <dbReference type="ARBA" id="ARBA00006920"/>
    </source>
</evidence>
<feature type="transmembrane region" description="Helical" evidence="13">
    <location>
        <begin position="39"/>
        <end position="57"/>
    </location>
</feature>
<evidence type="ECO:0000313" key="14">
    <source>
        <dbReference type="EMBL" id="AYV47667.1"/>
    </source>
</evidence>
<evidence type="ECO:0000256" key="12">
    <source>
        <dbReference type="ARBA" id="ARBA00034430"/>
    </source>
</evidence>
<keyword evidence="17" id="KW-1185">Reference proteome</keyword>
<organism evidence="15 16">
    <name type="scientific">Caulobacter flavus</name>
    <dbReference type="NCBI Taxonomy" id="1679497"/>
    <lineage>
        <taxon>Bacteria</taxon>
        <taxon>Pseudomonadati</taxon>
        <taxon>Pseudomonadota</taxon>
        <taxon>Alphaproteobacteria</taxon>
        <taxon>Caulobacterales</taxon>
        <taxon>Caulobacteraceae</taxon>
        <taxon>Caulobacter</taxon>
    </lineage>
</organism>
<evidence type="ECO:0000256" key="11">
    <source>
        <dbReference type="ARBA" id="ARBA00023303"/>
    </source>
</evidence>
<evidence type="ECO:0000256" key="4">
    <source>
        <dbReference type="ARBA" id="ARBA00022538"/>
    </source>
</evidence>
<feature type="transmembrane region" description="Helical" evidence="13">
    <location>
        <begin position="69"/>
        <end position="94"/>
    </location>
</feature>
<keyword evidence="4" id="KW-0633">Potassium transport</keyword>
<dbReference type="EMBL" id="PJRQ01000057">
    <property type="protein sequence ID" value="PLR05835.1"/>
    <property type="molecule type" value="Genomic_DNA"/>
</dbReference>
<evidence type="ECO:0000256" key="7">
    <source>
        <dbReference type="ARBA" id="ARBA00022958"/>
    </source>
</evidence>
<evidence type="ECO:0000256" key="9">
    <source>
        <dbReference type="ARBA" id="ARBA00023065"/>
    </source>
</evidence>
<evidence type="ECO:0000256" key="6">
    <source>
        <dbReference type="ARBA" id="ARBA00022826"/>
    </source>
</evidence>
<evidence type="ECO:0000256" key="3">
    <source>
        <dbReference type="ARBA" id="ARBA00022448"/>
    </source>
</evidence>
<comment type="similarity">
    <text evidence="2">Belongs to the TMEM175 family.</text>
</comment>
<evidence type="ECO:0000313" key="16">
    <source>
        <dbReference type="Proteomes" id="UP000234483"/>
    </source>
</evidence>
<keyword evidence="3" id="KW-0813">Transport</keyword>
<keyword evidence="8 13" id="KW-1133">Transmembrane helix</keyword>
<feature type="transmembrane region" description="Helical" evidence="13">
    <location>
        <begin position="106"/>
        <end position="127"/>
    </location>
</feature>
<proteinExistence type="inferred from homology"/>
<comment type="subcellular location">
    <subcellularLocation>
        <location evidence="1">Membrane</location>
        <topology evidence="1">Multi-pass membrane protein</topology>
    </subcellularLocation>
</comment>
<evidence type="ECO:0000313" key="17">
    <source>
        <dbReference type="Proteomes" id="UP000281192"/>
    </source>
</evidence>
<keyword evidence="10 13" id="KW-0472">Membrane</keyword>
<evidence type="ECO:0000256" key="1">
    <source>
        <dbReference type="ARBA" id="ARBA00004141"/>
    </source>
</evidence>
<name>A0A2N5CKG1_9CAUL</name>
<sequence length="198" mass="21281">MSKARLEAFSDGVIAIIITIMVLELRPPEGAGLLALKPLLPTFLGYALSFVYVGIYWNNHHHIMRAASGISGSVMWANSHLLFWVSLIPFATAWMEQSHFAHAPVAVYGMALLLTGVAFRIFAACLVRREGAKSELAAALNSDRKTDLSIGVYAVGVAIAFVAPAISLALYALVAAMWILPDRRVAHLANGAGHGQSR</sequence>
<feature type="transmembrane region" description="Helical" evidence="13">
    <location>
        <begin position="148"/>
        <end position="180"/>
    </location>
</feature>
<dbReference type="Proteomes" id="UP000234483">
    <property type="component" value="Unassembled WGS sequence"/>
</dbReference>
<evidence type="ECO:0000256" key="5">
    <source>
        <dbReference type="ARBA" id="ARBA00022692"/>
    </source>
</evidence>
<dbReference type="OrthoDB" id="7626281at2"/>
<dbReference type="Proteomes" id="UP000281192">
    <property type="component" value="Chromosome"/>
</dbReference>
<evidence type="ECO:0000256" key="10">
    <source>
        <dbReference type="ARBA" id="ARBA00023136"/>
    </source>
</evidence>
<keyword evidence="6" id="KW-0631">Potassium channel</keyword>
<dbReference type="Pfam" id="PF06736">
    <property type="entry name" value="TMEM175"/>
    <property type="match status" value="1"/>
</dbReference>
<dbReference type="EMBL" id="CP026100">
    <property type="protein sequence ID" value="AYV47667.1"/>
    <property type="molecule type" value="Genomic_DNA"/>
</dbReference>
<dbReference type="GO" id="GO:0015252">
    <property type="term" value="F:proton channel activity"/>
    <property type="evidence" value="ECO:0007669"/>
    <property type="project" value="InterPro"/>
</dbReference>
<dbReference type="RefSeq" id="WP_101715967.1">
    <property type="nucleotide sequence ID" value="NZ_CP026100.1"/>
</dbReference>
<dbReference type="GO" id="GO:0005267">
    <property type="term" value="F:potassium channel activity"/>
    <property type="evidence" value="ECO:0007669"/>
    <property type="project" value="UniProtKB-KW"/>
</dbReference>
<accession>A0A2N5CKG1</accession>
<keyword evidence="7" id="KW-0630">Potassium</keyword>
<feature type="transmembrane region" description="Helical" evidence="13">
    <location>
        <begin position="9"/>
        <end position="27"/>
    </location>
</feature>
<dbReference type="AlphaFoldDB" id="A0A2N5CKG1"/>
<reference evidence="14 17" key="2">
    <citation type="submission" date="2018-01" db="EMBL/GenBank/DDBJ databases">
        <title>Complete genome sequence of Caulobacter flavus RHGG3.</title>
        <authorList>
            <person name="Yang E."/>
        </authorList>
    </citation>
    <scope>NUCLEOTIDE SEQUENCE [LARGE SCALE GENOMIC DNA]</scope>
    <source>
        <strain evidence="14 17">RHGG3</strain>
    </source>
</reference>
<reference evidence="15 16" key="1">
    <citation type="submission" date="2017-12" db="EMBL/GenBank/DDBJ databases">
        <title>The genome sequence of Caulobacter flavus CGMCC1 15093.</title>
        <authorList>
            <person name="Gao J."/>
            <person name="Mao X."/>
            <person name="Sun J."/>
        </authorList>
    </citation>
    <scope>NUCLEOTIDE SEQUENCE [LARGE SCALE GENOMIC DNA]</scope>
    <source>
        <strain evidence="15 16">CGMCC1 15093</strain>
    </source>
</reference>
<evidence type="ECO:0008006" key="18">
    <source>
        <dbReference type="Google" id="ProtNLM"/>
    </source>
</evidence>
<evidence type="ECO:0000256" key="13">
    <source>
        <dbReference type="SAM" id="Phobius"/>
    </source>
</evidence>
<comment type="catalytic activity">
    <reaction evidence="12">
        <text>K(+)(in) = K(+)(out)</text>
        <dbReference type="Rhea" id="RHEA:29463"/>
        <dbReference type="ChEBI" id="CHEBI:29103"/>
    </reaction>
</comment>
<keyword evidence="9" id="KW-0406">Ion transport</keyword>
<dbReference type="GO" id="GO:0016020">
    <property type="term" value="C:membrane"/>
    <property type="evidence" value="ECO:0007669"/>
    <property type="project" value="UniProtKB-SubCell"/>
</dbReference>
<gene>
    <name evidence="14" type="ORF">C1707_16140</name>
    <name evidence="15" type="ORF">CFHF_26840</name>
</gene>
<dbReference type="InterPro" id="IPR010617">
    <property type="entry name" value="TMEM175-like"/>
</dbReference>